<evidence type="ECO:0000313" key="3">
    <source>
        <dbReference type="Proteomes" id="UP000048908"/>
    </source>
</evidence>
<dbReference type="PANTHER" id="PTHR34310">
    <property type="entry name" value="DUF427 DOMAIN PROTEIN (AFU_ORTHOLOGUE AFUA_3G02220)"/>
    <property type="match status" value="1"/>
</dbReference>
<gene>
    <name evidence="2" type="ORF">JAN5088_00484</name>
</gene>
<sequence length="113" mass="12308">MVQVNVSPAEGVWSVRTADGLVVESRNAKALTEGAMAPVIYFPREDVAMALMERSDTTTTCPHKGTASYYSYVGPSATMDDVAWTYEDVTNPDIKAIEGHLAFYSDKVAVEQI</sequence>
<dbReference type="InterPro" id="IPR038694">
    <property type="entry name" value="DUF427_sf"/>
</dbReference>
<dbReference type="Pfam" id="PF04248">
    <property type="entry name" value="NTP_transf_9"/>
    <property type="match status" value="1"/>
</dbReference>
<feature type="domain" description="DUF427" evidence="1">
    <location>
        <begin position="14"/>
        <end position="105"/>
    </location>
</feature>
<reference evidence="2 3" key="1">
    <citation type="submission" date="2015-07" db="EMBL/GenBank/DDBJ databases">
        <authorList>
            <person name="Noorani M."/>
        </authorList>
    </citation>
    <scope>NUCLEOTIDE SEQUENCE [LARGE SCALE GENOMIC DNA]</scope>
    <source>
        <strain evidence="2 3">CECT 5088</strain>
    </source>
</reference>
<dbReference type="Proteomes" id="UP000048908">
    <property type="component" value="Unassembled WGS sequence"/>
</dbReference>
<protein>
    <recommendedName>
        <fullName evidence="1">DUF427 domain-containing protein</fullName>
    </recommendedName>
</protein>
<dbReference type="AlphaFoldDB" id="A0A0M6XNP2"/>
<organism evidence="2 3">
    <name type="scientific">Jannaschia rubra</name>
    <dbReference type="NCBI Taxonomy" id="282197"/>
    <lineage>
        <taxon>Bacteria</taxon>
        <taxon>Pseudomonadati</taxon>
        <taxon>Pseudomonadota</taxon>
        <taxon>Alphaproteobacteria</taxon>
        <taxon>Rhodobacterales</taxon>
        <taxon>Roseobacteraceae</taxon>
        <taxon>Jannaschia</taxon>
    </lineage>
</organism>
<proteinExistence type="predicted"/>
<dbReference type="RefSeq" id="WP_055681211.1">
    <property type="nucleotide sequence ID" value="NZ_CANMUL010000002.1"/>
</dbReference>
<keyword evidence="3" id="KW-1185">Reference proteome</keyword>
<evidence type="ECO:0000259" key="1">
    <source>
        <dbReference type="Pfam" id="PF04248"/>
    </source>
</evidence>
<dbReference type="STRING" id="282197.SAMN04488517_106141"/>
<dbReference type="InterPro" id="IPR007361">
    <property type="entry name" value="DUF427"/>
</dbReference>
<name>A0A0M6XNP2_9RHOB</name>
<dbReference type="OrthoDB" id="9815163at2"/>
<evidence type="ECO:0000313" key="2">
    <source>
        <dbReference type="EMBL" id="CTQ31725.1"/>
    </source>
</evidence>
<dbReference type="Gene3D" id="2.170.150.40">
    <property type="entry name" value="Domain of unknown function (DUF427)"/>
    <property type="match status" value="1"/>
</dbReference>
<dbReference type="EMBL" id="CXPG01000011">
    <property type="protein sequence ID" value="CTQ31725.1"/>
    <property type="molecule type" value="Genomic_DNA"/>
</dbReference>
<dbReference type="PANTHER" id="PTHR34310:SF9">
    <property type="entry name" value="BLR5716 PROTEIN"/>
    <property type="match status" value="1"/>
</dbReference>
<accession>A0A0M6XNP2</accession>